<evidence type="ECO:0000256" key="4">
    <source>
        <dbReference type="ARBA" id="ARBA00023136"/>
    </source>
</evidence>
<feature type="transmembrane region" description="Helical" evidence="5">
    <location>
        <begin position="68"/>
        <end position="96"/>
    </location>
</feature>
<dbReference type="AlphaFoldDB" id="A0A7C2K082"/>
<dbReference type="EMBL" id="DSOK01000305">
    <property type="protein sequence ID" value="HEN15982.1"/>
    <property type="molecule type" value="Genomic_DNA"/>
</dbReference>
<evidence type="ECO:0000256" key="1">
    <source>
        <dbReference type="ARBA" id="ARBA00004141"/>
    </source>
</evidence>
<comment type="subcellular location">
    <subcellularLocation>
        <location evidence="1">Membrane</location>
        <topology evidence="1">Multi-pass membrane protein</topology>
    </subcellularLocation>
</comment>
<name>A0A7C2K082_9PLAN</name>
<comment type="caution">
    <text evidence="6">The sequence shown here is derived from an EMBL/GenBank/DDBJ whole genome shotgun (WGS) entry which is preliminary data.</text>
</comment>
<proteinExistence type="predicted"/>
<evidence type="ECO:0000256" key="2">
    <source>
        <dbReference type="ARBA" id="ARBA00022692"/>
    </source>
</evidence>
<dbReference type="InterPro" id="IPR019109">
    <property type="entry name" value="MamF_MmsF"/>
</dbReference>
<sequence length="120" mass="13594">MNDELNAATAYTKEERLFAVLCHLSTFITLFFLANLIVPLVIWILKRDSSEFVRDQGKEVLNWQISCMIYFAVSGVLVLAFIGIPLLILVAVFHMVMSIVGAIKAWDGVAYRYPLTIRLL</sequence>
<evidence type="ECO:0000313" key="6">
    <source>
        <dbReference type="EMBL" id="HEN15982.1"/>
    </source>
</evidence>
<protein>
    <submittedName>
        <fullName evidence="6">DUF4870 domain-containing protein</fullName>
    </submittedName>
</protein>
<evidence type="ECO:0000256" key="3">
    <source>
        <dbReference type="ARBA" id="ARBA00022989"/>
    </source>
</evidence>
<organism evidence="6">
    <name type="scientific">Schlesneria paludicola</name>
    <dbReference type="NCBI Taxonomy" id="360056"/>
    <lineage>
        <taxon>Bacteria</taxon>
        <taxon>Pseudomonadati</taxon>
        <taxon>Planctomycetota</taxon>
        <taxon>Planctomycetia</taxon>
        <taxon>Planctomycetales</taxon>
        <taxon>Planctomycetaceae</taxon>
        <taxon>Schlesneria</taxon>
    </lineage>
</organism>
<keyword evidence="4 5" id="KW-0472">Membrane</keyword>
<reference evidence="6" key="1">
    <citation type="journal article" date="2020" name="mSystems">
        <title>Genome- and Community-Level Interaction Insights into Carbon Utilization and Element Cycling Functions of Hydrothermarchaeota in Hydrothermal Sediment.</title>
        <authorList>
            <person name="Zhou Z."/>
            <person name="Liu Y."/>
            <person name="Xu W."/>
            <person name="Pan J."/>
            <person name="Luo Z.H."/>
            <person name="Li M."/>
        </authorList>
    </citation>
    <scope>NUCLEOTIDE SEQUENCE [LARGE SCALE GENOMIC DNA]</scope>
    <source>
        <strain evidence="6">SpSt-339</strain>
    </source>
</reference>
<keyword evidence="2 5" id="KW-0812">Transmembrane</keyword>
<keyword evidence="3 5" id="KW-1133">Transmembrane helix</keyword>
<evidence type="ECO:0000256" key="5">
    <source>
        <dbReference type="SAM" id="Phobius"/>
    </source>
</evidence>
<feature type="transmembrane region" description="Helical" evidence="5">
    <location>
        <begin position="20"/>
        <end position="45"/>
    </location>
</feature>
<accession>A0A7C2K082</accession>
<gene>
    <name evidence="6" type="ORF">ENQ76_11005</name>
</gene>
<dbReference type="Pfam" id="PF09685">
    <property type="entry name" value="MamF_MmsF"/>
    <property type="match status" value="1"/>
</dbReference>